<sequence>MRIMQLPTHSEDDLRRHQRRMHDQRPSDNRRVRPYTAGRENPRYAASRREPEDKRVRGRGSEETRAEVSRPSPEVKITATPSMTAPSTPPQQMVNERFLQIHPSPSAMSVELNKFEPGPTLTTAELMDLMESLKTPSPPSRRSSPTRGVPSPLPPDQPIEVSATPASPVSKWVDAIEERITELLPPPPSAEKKPREDGDATTIAAPLAPAAEHAEEIVPRPPITPATSLTTEAAEITARPPTAAPEVPPSLPPPPHDPRFVRSRRPSSAPKTTAGAEVEWMRLQARADPNAVRRREDTLHPIDFGLTVRLVTETATFPDGREFSTSFTEYTLPSQPKTPRAWTRDHEL</sequence>
<accession>A0A914AHH8</accession>
<organism evidence="2 3">
    <name type="scientific">Patiria miniata</name>
    <name type="common">Bat star</name>
    <name type="synonym">Asterina miniata</name>
    <dbReference type="NCBI Taxonomy" id="46514"/>
    <lineage>
        <taxon>Eukaryota</taxon>
        <taxon>Metazoa</taxon>
        <taxon>Echinodermata</taxon>
        <taxon>Eleutherozoa</taxon>
        <taxon>Asterozoa</taxon>
        <taxon>Asteroidea</taxon>
        <taxon>Valvatacea</taxon>
        <taxon>Valvatida</taxon>
        <taxon>Asterinidae</taxon>
        <taxon>Patiria</taxon>
    </lineage>
</organism>
<feature type="region of interest" description="Disordered" evidence="1">
    <location>
        <begin position="1"/>
        <end position="90"/>
    </location>
</feature>
<dbReference type="GeneID" id="119733885"/>
<name>A0A914AHH8_PATMI</name>
<feature type="compositionally biased region" description="Polar residues" evidence="1">
    <location>
        <begin position="327"/>
        <end position="337"/>
    </location>
</feature>
<feature type="compositionally biased region" description="Basic and acidic residues" evidence="1">
    <location>
        <begin position="9"/>
        <end position="31"/>
    </location>
</feature>
<dbReference type="Proteomes" id="UP000887568">
    <property type="component" value="Unplaced"/>
</dbReference>
<feature type="compositionally biased region" description="Low complexity" evidence="1">
    <location>
        <begin position="140"/>
        <end position="150"/>
    </location>
</feature>
<feature type="compositionally biased region" description="Pro residues" evidence="1">
    <location>
        <begin position="242"/>
        <end position="255"/>
    </location>
</feature>
<evidence type="ECO:0000313" key="3">
    <source>
        <dbReference type="Proteomes" id="UP000887568"/>
    </source>
</evidence>
<dbReference type="RefSeq" id="XP_038063177.1">
    <property type="nucleotide sequence ID" value="XM_038207249.1"/>
</dbReference>
<dbReference type="EnsemblMetazoa" id="XM_038207249.1">
    <property type="protein sequence ID" value="XP_038063177.1"/>
    <property type="gene ID" value="LOC119733885"/>
</dbReference>
<feature type="compositionally biased region" description="Basic and acidic residues" evidence="1">
    <location>
        <begin position="47"/>
        <end position="68"/>
    </location>
</feature>
<evidence type="ECO:0000256" key="1">
    <source>
        <dbReference type="SAM" id="MobiDB-lite"/>
    </source>
</evidence>
<feature type="region of interest" description="Disordered" evidence="1">
    <location>
        <begin position="128"/>
        <end position="276"/>
    </location>
</feature>
<feature type="compositionally biased region" description="Low complexity" evidence="1">
    <location>
        <begin position="200"/>
        <end position="211"/>
    </location>
</feature>
<dbReference type="AlphaFoldDB" id="A0A914AHH8"/>
<feature type="region of interest" description="Disordered" evidence="1">
    <location>
        <begin position="327"/>
        <end position="348"/>
    </location>
</feature>
<keyword evidence="3" id="KW-1185">Reference proteome</keyword>
<evidence type="ECO:0000313" key="2">
    <source>
        <dbReference type="EnsemblMetazoa" id="XP_038063177.1"/>
    </source>
</evidence>
<reference evidence="2" key="1">
    <citation type="submission" date="2022-11" db="UniProtKB">
        <authorList>
            <consortium name="EnsemblMetazoa"/>
        </authorList>
    </citation>
    <scope>IDENTIFICATION</scope>
</reference>
<protein>
    <submittedName>
        <fullName evidence="2">Uncharacterized protein</fullName>
    </submittedName>
</protein>
<proteinExistence type="predicted"/>